<dbReference type="AlphaFoldDB" id="X0RSV9"/>
<dbReference type="InterPro" id="IPR050126">
    <property type="entry name" value="Ap4A_hydrolase"/>
</dbReference>
<dbReference type="EMBL" id="BARS01001440">
    <property type="protein sequence ID" value="GAF71858.1"/>
    <property type="molecule type" value="Genomic_DNA"/>
</dbReference>
<comment type="caution">
    <text evidence="2">The sequence shown here is derived from an EMBL/GenBank/DDBJ whole genome shotgun (WGS) entry which is preliminary data.</text>
</comment>
<gene>
    <name evidence="2" type="ORF">S01H1_02833</name>
</gene>
<dbReference type="Pfam" id="PF12850">
    <property type="entry name" value="Metallophos_2"/>
    <property type="match status" value="1"/>
</dbReference>
<sequence>MTTQESRRILIVSDVHANYRALKAVIDRFGSADEIWCLGDIVEFGPSPAKCIDLLRECGARTVQGNHDEDFTGEESKENGWASWDAEVTTEHLKYLAGLPATLTIHLDGSSFFLVHGSPRDHFWGSLVPNDSLEAVREKIAGCDADYILSGHTHVPMFLQAADQLIVNAGAAGQPEDGDSRAQCMLYENRSFRFERVEYDLDALADDYQSCGLPDDLKKEVLSWQKA</sequence>
<proteinExistence type="predicted"/>
<organism evidence="2">
    <name type="scientific">marine sediment metagenome</name>
    <dbReference type="NCBI Taxonomy" id="412755"/>
    <lineage>
        <taxon>unclassified sequences</taxon>
        <taxon>metagenomes</taxon>
        <taxon>ecological metagenomes</taxon>
    </lineage>
</organism>
<dbReference type="PANTHER" id="PTHR42850">
    <property type="entry name" value="METALLOPHOSPHOESTERASE"/>
    <property type="match status" value="1"/>
</dbReference>
<feature type="domain" description="Calcineurin-like phosphoesterase" evidence="1">
    <location>
        <begin position="8"/>
        <end position="185"/>
    </location>
</feature>
<dbReference type="InterPro" id="IPR029052">
    <property type="entry name" value="Metallo-depent_PP-like"/>
</dbReference>
<dbReference type="Gene3D" id="3.60.21.10">
    <property type="match status" value="1"/>
</dbReference>
<dbReference type="SUPFAM" id="SSF56300">
    <property type="entry name" value="Metallo-dependent phosphatases"/>
    <property type="match status" value="1"/>
</dbReference>
<feature type="non-terminal residue" evidence="2">
    <location>
        <position position="227"/>
    </location>
</feature>
<reference evidence="2" key="1">
    <citation type="journal article" date="2014" name="Front. Microbiol.">
        <title>High frequency of phylogenetically diverse reductive dehalogenase-homologous genes in deep subseafloor sedimentary metagenomes.</title>
        <authorList>
            <person name="Kawai M."/>
            <person name="Futagami T."/>
            <person name="Toyoda A."/>
            <person name="Takaki Y."/>
            <person name="Nishi S."/>
            <person name="Hori S."/>
            <person name="Arai W."/>
            <person name="Tsubouchi T."/>
            <person name="Morono Y."/>
            <person name="Uchiyama I."/>
            <person name="Ito T."/>
            <person name="Fujiyama A."/>
            <person name="Inagaki F."/>
            <person name="Takami H."/>
        </authorList>
    </citation>
    <scope>NUCLEOTIDE SEQUENCE</scope>
    <source>
        <strain evidence="2">Expedition CK06-06</strain>
    </source>
</reference>
<dbReference type="GO" id="GO:0016791">
    <property type="term" value="F:phosphatase activity"/>
    <property type="evidence" value="ECO:0007669"/>
    <property type="project" value="TreeGrafter"/>
</dbReference>
<protein>
    <recommendedName>
        <fullName evidence="1">Calcineurin-like phosphoesterase domain-containing protein</fullName>
    </recommendedName>
</protein>
<name>X0RSV9_9ZZZZ</name>
<accession>X0RSV9</accession>
<dbReference type="InterPro" id="IPR011152">
    <property type="entry name" value="Pesterase_MJ0912"/>
</dbReference>
<dbReference type="PIRSF" id="PIRSF000883">
    <property type="entry name" value="Pesterase_MJ0912"/>
    <property type="match status" value="1"/>
</dbReference>
<dbReference type="PANTHER" id="PTHR42850:SF2">
    <property type="entry name" value="BLL5683 PROTEIN"/>
    <property type="match status" value="1"/>
</dbReference>
<dbReference type="GO" id="GO:0005737">
    <property type="term" value="C:cytoplasm"/>
    <property type="evidence" value="ECO:0007669"/>
    <property type="project" value="TreeGrafter"/>
</dbReference>
<dbReference type="InterPro" id="IPR024654">
    <property type="entry name" value="Calcineurin-like_PHP_lpxH"/>
</dbReference>
<evidence type="ECO:0000259" key="1">
    <source>
        <dbReference type="Pfam" id="PF12850"/>
    </source>
</evidence>
<evidence type="ECO:0000313" key="2">
    <source>
        <dbReference type="EMBL" id="GAF71858.1"/>
    </source>
</evidence>